<name>B9ERW1_PROMM</name>
<gene>
    <name evidence="1" type="ordered locus">PMT_2541</name>
</gene>
<keyword evidence="2" id="KW-1185">Reference proteome</keyword>
<dbReference type="Proteomes" id="UP000001423">
    <property type="component" value="Chromosome"/>
</dbReference>
<sequence>MIKVRQRKEELALLKTRSMHPDVADLRERWKRLQKDGCRATSAQW</sequence>
<evidence type="ECO:0000313" key="1">
    <source>
        <dbReference type="EMBL" id="CAX32060.1"/>
    </source>
</evidence>
<dbReference type="HOGENOM" id="CLU_3275046_0_0_3"/>
<dbReference type="KEGG" id="pmt:PMT_2541"/>
<dbReference type="EMBL" id="BX548175">
    <property type="protein sequence ID" value="CAX32060.1"/>
    <property type="molecule type" value="Genomic_DNA"/>
</dbReference>
<proteinExistence type="predicted"/>
<protein>
    <submittedName>
        <fullName evidence="1">Uncharacterized protein</fullName>
    </submittedName>
</protein>
<evidence type="ECO:0000313" key="2">
    <source>
        <dbReference type="Proteomes" id="UP000001423"/>
    </source>
</evidence>
<organism evidence="1 2">
    <name type="scientific">Prochlorococcus marinus (strain MIT 9313)</name>
    <dbReference type="NCBI Taxonomy" id="74547"/>
    <lineage>
        <taxon>Bacteria</taxon>
        <taxon>Bacillati</taxon>
        <taxon>Cyanobacteriota</taxon>
        <taxon>Cyanophyceae</taxon>
        <taxon>Synechococcales</taxon>
        <taxon>Prochlorococcaceae</taxon>
        <taxon>Prochlorococcus</taxon>
    </lineage>
</organism>
<reference evidence="1 2" key="1">
    <citation type="journal article" date="2003" name="Nature">
        <title>Genome divergence in two Prochlorococcus ecotypes reflects oceanic niche differentiation.</title>
        <authorList>
            <person name="Rocap G."/>
            <person name="Larimer F.W."/>
            <person name="Lamerdin J.E."/>
            <person name="Malfatti S."/>
            <person name="Chain P."/>
            <person name="Ahlgren N.A."/>
            <person name="Arellano A."/>
            <person name="Coleman M."/>
            <person name="Hauser L."/>
            <person name="Hess W.R."/>
            <person name="Johnson Z.I."/>
            <person name="Land M.L."/>
            <person name="Lindell D."/>
            <person name="Post A.F."/>
            <person name="Regala W."/>
            <person name="Shah M."/>
            <person name="Shaw S.L."/>
            <person name="Steglich C."/>
            <person name="Sullivan M.B."/>
            <person name="Ting C.S."/>
            <person name="Tolonen A."/>
            <person name="Webb E.A."/>
            <person name="Zinser E.R."/>
            <person name="Chisholm S.W."/>
        </authorList>
    </citation>
    <scope>NUCLEOTIDE SEQUENCE [LARGE SCALE GENOMIC DNA]</scope>
    <source>
        <strain evidence="2">MIT 9313</strain>
    </source>
</reference>
<accession>B9ERW1</accession>
<dbReference type="AlphaFoldDB" id="B9ERW1"/>